<proteinExistence type="predicted"/>
<feature type="region of interest" description="Disordered" evidence="1">
    <location>
        <begin position="73"/>
        <end position="92"/>
    </location>
</feature>
<accession>A0A9P6ANG2</accession>
<dbReference type="Proteomes" id="UP000886523">
    <property type="component" value="Unassembled WGS sequence"/>
</dbReference>
<evidence type="ECO:0000256" key="1">
    <source>
        <dbReference type="SAM" id="MobiDB-lite"/>
    </source>
</evidence>
<evidence type="ECO:0000313" key="2">
    <source>
        <dbReference type="EMBL" id="KAF9509060.1"/>
    </source>
</evidence>
<protein>
    <submittedName>
        <fullName evidence="2">Uncharacterized protein</fullName>
    </submittedName>
</protein>
<name>A0A9P6ANG2_9AGAM</name>
<keyword evidence="3" id="KW-1185">Reference proteome</keyword>
<dbReference type="EMBL" id="MU129044">
    <property type="protein sequence ID" value="KAF9509060.1"/>
    <property type="molecule type" value="Genomic_DNA"/>
</dbReference>
<dbReference type="AlphaFoldDB" id="A0A9P6ANG2"/>
<evidence type="ECO:0000313" key="3">
    <source>
        <dbReference type="Proteomes" id="UP000886523"/>
    </source>
</evidence>
<sequence>MKDPPGHSPIVVLPAIIMGRPTCGHRRDGKRKTRPRGPEEAHLPVLVLCLRPCMPRPSLGFSLILSIPLHHRATSGRTDSSHRSLSTRPGCPMARRFPTSRASICTPRPHGLRRCRLLRRMMVGPQSLHATLRDCPRELWLSCVVLILGQTHLCLRRGRLQGFYVGISLLAPM</sequence>
<organism evidence="2 3">
    <name type="scientific">Hydnum rufescens UP504</name>
    <dbReference type="NCBI Taxonomy" id="1448309"/>
    <lineage>
        <taxon>Eukaryota</taxon>
        <taxon>Fungi</taxon>
        <taxon>Dikarya</taxon>
        <taxon>Basidiomycota</taxon>
        <taxon>Agaricomycotina</taxon>
        <taxon>Agaricomycetes</taxon>
        <taxon>Cantharellales</taxon>
        <taxon>Hydnaceae</taxon>
        <taxon>Hydnum</taxon>
    </lineage>
</organism>
<gene>
    <name evidence="2" type="ORF">BS47DRAFT_181720</name>
</gene>
<feature type="compositionally biased region" description="Polar residues" evidence="1">
    <location>
        <begin position="75"/>
        <end position="87"/>
    </location>
</feature>
<reference evidence="2" key="1">
    <citation type="journal article" date="2020" name="Nat. Commun.">
        <title>Large-scale genome sequencing of mycorrhizal fungi provides insights into the early evolution of symbiotic traits.</title>
        <authorList>
            <person name="Miyauchi S."/>
            <person name="Kiss E."/>
            <person name="Kuo A."/>
            <person name="Drula E."/>
            <person name="Kohler A."/>
            <person name="Sanchez-Garcia M."/>
            <person name="Morin E."/>
            <person name="Andreopoulos B."/>
            <person name="Barry K.W."/>
            <person name="Bonito G."/>
            <person name="Buee M."/>
            <person name="Carver A."/>
            <person name="Chen C."/>
            <person name="Cichocki N."/>
            <person name="Clum A."/>
            <person name="Culley D."/>
            <person name="Crous P.W."/>
            <person name="Fauchery L."/>
            <person name="Girlanda M."/>
            <person name="Hayes R.D."/>
            <person name="Keri Z."/>
            <person name="LaButti K."/>
            <person name="Lipzen A."/>
            <person name="Lombard V."/>
            <person name="Magnuson J."/>
            <person name="Maillard F."/>
            <person name="Murat C."/>
            <person name="Nolan M."/>
            <person name="Ohm R.A."/>
            <person name="Pangilinan J."/>
            <person name="Pereira M.F."/>
            <person name="Perotto S."/>
            <person name="Peter M."/>
            <person name="Pfister S."/>
            <person name="Riley R."/>
            <person name="Sitrit Y."/>
            <person name="Stielow J.B."/>
            <person name="Szollosi G."/>
            <person name="Zifcakova L."/>
            <person name="Stursova M."/>
            <person name="Spatafora J.W."/>
            <person name="Tedersoo L."/>
            <person name="Vaario L.M."/>
            <person name="Yamada A."/>
            <person name="Yan M."/>
            <person name="Wang P."/>
            <person name="Xu J."/>
            <person name="Bruns T."/>
            <person name="Baldrian P."/>
            <person name="Vilgalys R."/>
            <person name="Dunand C."/>
            <person name="Henrissat B."/>
            <person name="Grigoriev I.V."/>
            <person name="Hibbett D."/>
            <person name="Nagy L.G."/>
            <person name="Martin F.M."/>
        </authorList>
    </citation>
    <scope>NUCLEOTIDE SEQUENCE</scope>
    <source>
        <strain evidence="2">UP504</strain>
    </source>
</reference>
<comment type="caution">
    <text evidence="2">The sequence shown here is derived from an EMBL/GenBank/DDBJ whole genome shotgun (WGS) entry which is preliminary data.</text>
</comment>